<comment type="caution">
    <text evidence="8">The sequence shown here is derived from an EMBL/GenBank/DDBJ whole genome shotgun (WGS) entry which is preliminary data.</text>
</comment>
<dbReference type="PANTHER" id="PTHR11102:SF147">
    <property type="entry name" value="SEL1L ADAPTOR SUBUNIT OF ERAD E3 UBIQUITIN LIGASE"/>
    <property type="match status" value="1"/>
</dbReference>
<dbReference type="EMBL" id="AGNL01050716">
    <property type="protein sequence ID" value="EJK43740.1"/>
    <property type="molecule type" value="Genomic_DNA"/>
</dbReference>
<evidence type="ECO:0000256" key="5">
    <source>
        <dbReference type="PROSITE-ProRule" id="PRU00134"/>
    </source>
</evidence>
<evidence type="ECO:0000256" key="4">
    <source>
        <dbReference type="ARBA" id="ARBA00038101"/>
    </source>
</evidence>
<feature type="compositionally biased region" description="Basic and acidic residues" evidence="6">
    <location>
        <begin position="1"/>
        <end position="28"/>
    </location>
</feature>
<feature type="domain" description="MYND-type" evidence="7">
    <location>
        <begin position="303"/>
        <end position="345"/>
    </location>
</feature>
<dbReference type="SUPFAM" id="SSF81901">
    <property type="entry name" value="HCP-like"/>
    <property type="match status" value="1"/>
</dbReference>
<reference evidence="8 9" key="1">
    <citation type="journal article" date="2012" name="Genome Biol.">
        <title>Genome and low-iron response of an oceanic diatom adapted to chronic iron limitation.</title>
        <authorList>
            <person name="Lommer M."/>
            <person name="Specht M."/>
            <person name="Roy A.S."/>
            <person name="Kraemer L."/>
            <person name="Andreson R."/>
            <person name="Gutowska M.A."/>
            <person name="Wolf J."/>
            <person name="Bergner S.V."/>
            <person name="Schilhabel M.B."/>
            <person name="Klostermeier U.C."/>
            <person name="Beiko R.G."/>
            <person name="Rosenstiel P."/>
            <person name="Hippler M."/>
            <person name="Laroche J."/>
        </authorList>
    </citation>
    <scope>NUCLEOTIDE SEQUENCE [LARGE SCALE GENOMIC DNA]</scope>
    <source>
        <strain evidence="8 9">CCMP1005</strain>
    </source>
</reference>
<comment type="similarity">
    <text evidence="4">Belongs to the sel-1 family.</text>
</comment>
<gene>
    <name evidence="8" type="ORF">THAOC_37790</name>
</gene>
<dbReference type="Proteomes" id="UP000266841">
    <property type="component" value="Unassembled WGS sequence"/>
</dbReference>
<keyword evidence="1" id="KW-0479">Metal-binding</keyword>
<accession>K0QYF9</accession>
<dbReference type="PROSITE" id="PS01360">
    <property type="entry name" value="ZF_MYND_1"/>
    <property type="match status" value="1"/>
</dbReference>
<dbReference type="OrthoDB" id="5945798at2759"/>
<organism evidence="8 9">
    <name type="scientific">Thalassiosira oceanica</name>
    <name type="common">Marine diatom</name>
    <dbReference type="NCBI Taxonomy" id="159749"/>
    <lineage>
        <taxon>Eukaryota</taxon>
        <taxon>Sar</taxon>
        <taxon>Stramenopiles</taxon>
        <taxon>Ochrophyta</taxon>
        <taxon>Bacillariophyta</taxon>
        <taxon>Coscinodiscophyceae</taxon>
        <taxon>Thalassiosirophycidae</taxon>
        <taxon>Thalassiosirales</taxon>
        <taxon>Thalassiosiraceae</taxon>
        <taxon>Thalassiosira</taxon>
    </lineage>
</organism>
<feature type="region of interest" description="Disordered" evidence="6">
    <location>
        <begin position="1"/>
        <end position="53"/>
    </location>
</feature>
<dbReference type="InterPro" id="IPR050767">
    <property type="entry name" value="Sel1_AlgK"/>
</dbReference>
<dbReference type="Gene3D" id="1.25.40.10">
    <property type="entry name" value="Tetratricopeptide repeat domain"/>
    <property type="match status" value="1"/>
</dbReference>
<evidence type="ECO:0000313" key="8">
    <source>
        <dbReference type="EMBL" id="EJK43740.1"/>
    </source>
</evidence>
<feature type="non-terminal residue" evidence="8">
    <location>
        <position position="1"/>
    </location>
</feature>
<dbReference type="GO" id="GO:0005789">
    <property type="term" value="C:endoplasmic reticulum membrane"/>
    <property type="evidence" value="ECO:0007669"/>
    <property type="project" value="TreeGrafter"/>
</dbReference>
<dbReference type="GO" id="GO:0036503">
    <property type="term" value="P:ERAD pathway"/>
    <property type="evidence" value="ECO:0007669"/>
    <property type="project" value="TreeGrafter"/>
</dbReference>
<evidence type="ECO:0000259" key="7">
    <source>
        <dbReference type="PROSITE" id="PS50865"/>
    </source>
</evidence>
<dbReference type="Pfam" id="PF08238">
    <property type="entry name" value="Sel1"/>
    <property type="match status" value="2"/>
</dbReference>
<name>K0QYF9_THAOC</name>
<evidence type="ECO:0000256" key="2">
    <source>
        <dbReference type="ARBA" id="ARBA00022771"/>
    </source>
</evidence>
<dbReference type="Gene3D" id="6.10.140.2220">
    <property type="match status" value="1"/>
</dbReference>
<dbReference type="AlphaFoldDB" id="K0QYF9"/>
<evidence type="ECO:0000313" key="9">
    <source>
        <dbReference type="Proteomes" id="UP000266841"/>
    </source>
</evidence>
<dbReference type="InterPro" id="IPR002893">
    <property type="entry name" value="Znf_MYND"/>
</dbReference>
<keyword evidence="2 5" id="KW-0863">Zinc-finger</keyword>
<evidence type="ECO:0000256" key="3">
    <source>
        <dbReference type="ARBA" id="ARBA00022833"/>
    </source>
</evidence>
<evidence type="ECO:0000256" key="6">
    <source>
        <dbReference type="SAM" id="MobiDB-lite"/>
    </source>
</evidence>
<dbReference type="Pfam" id="PF01753">
    <property type="entry name" value="zf-MYND"/>
    <property type="match status" value="1"/>
</dbReference>
<protein>
    <recommendedName>
        <fullName evidence="7">MYND-type domain-containing protein</fullName>
    </recommendedName>
</protein>
<dbReference type="InterPro" id="IPR006597">
    <property type="entry name" value="Sel1-like"/>
</dbReference>
<dbReference type="InterPro" id="IPR011990">
    <property type="entry name" value="TPR-like_helical_dom_sf"/>
</dbReference>
<dbReference type="PROSITE" id="PS50865">
    <property type="entry name" value="ZF_MYND_2"/>
    <property type="match status" value="1"/>
</dbReference>
<sequence>RAPRHEDVRRGREADQDEPRSVDPRRPAQEPVAVGLADSRPGVGVEDRPGPPDLQVQAVAAEEARVVDPQERRALVVGLRAAHHREDVPAEEPEGPVDVRHRVRPGQVSHAVEVRYHPASPCHVLAELPHDVVVARAPPPPPLPPAPPLSPRLVVRRDVAHVPLATVQRDVLGVVTTARGRRRRVVAVVVVRLAGLGEGREGEGRAVPHPAPAPGGAPAEAALVHGTYGRRVEVGARRALPGRAGRPRRRRPDGPMSLEVIAGFSVLDSFGCLSQGGREVWTKGQQMQTLSSRNMSDAPAEVCANCGIESSEHSVGLKNCTACRLVEYCGVDCQRAHRKKHKNVCKERAAELKDEELYGLGHERPEGGFLLDLHAADSRNVDCPFCRTPIVWDNSVVLAELQKRVDAKDPYAINLLASQNYGGGYGLEKDVPRAIELWTEAAELGRSLDARFNLGDFHVRGAGVAKSKAKGLRHFEAAAMQGHALSRFNLGLHEFLDGNCGRALRHFMISAKMGHSDSINAFRDPECCATREGAIRRGTERNLAAVEETKSPERDHAAKMKAEYGGSDNIPPRALLCHFRCRARQGGLGVISTTNWAGYTAHSNMNMNQQRNNGIGVSKKLGHCSRIDMTHYHVLKKMACATVLAGSLLFSAKFALSVTEPQLVSSSTMASKNVSSPSQTSIINEHHINASQSSIIDEHNINAAQTWVLAGDSTMRRLTAALLRASNGTNLDKLTAKWFAEDGKKEPRGRDYTCLDKFCYGQVLYDVDDVDVTTTTANTTYVIAPSWYIAGCFRNDELLYRRRYLNSGQVEDPSNPANEPYGKGIPHACKKNMAWLQRFTNETITIKNWLYHTYVAMYLRACESKKRVVITTPVLAGTGTVNYNLVNPHILEWAADDGFRENLSRKVKNCSLVDFFDQASAMRQSPRESTRDPLYGTDNGHGIHIETKEGMFRRLQNFENLIPNITGWYHSSPIHT</sequence>
<evidence type="ECO:0000256" key="1">
    <source>
        <dbReference type="ARBA" id="ARBA00022723"/>
    </source>
</evidence>
<dbReference type="SUPFAM" id="SSF144232">
    <property type="entry name" value="HIT/MYND zinc finger-like"/>
    <property type="match status" value="1"/>
</dbReference>
<proteinExistence type="inferred from homology"/>
<dbReference type="SMART" id="SM00671">
    <property type="entry name" value="SEL1"/>
    <property type="match status" value="3"/>
</dbReference>
<dbReference type="GO" id="GO:0008270">
    <property type="term" value="F:zinc ion binding"/>
    <property type="evidence" value="ECO:0007669"/>
    <property type="project" value="UniProtKB-KW"/>
</dbReference>
<keyword evidence="9" id="KW-1185">Reference proteome</keyword>
<keyword evidence="3" id="KW-0862">Zinc</keyword>
<dbReference type="PANTHER" id="PTHR11102">
    <property type="entry name" value="SEL-1-LIKE PROTEIN"/>
    <property type="match status" value="1"/>
</dbReference>